<proteinExistence type="predicted"/>
<dbReference type="EMBL" id="JAVTLL010000012">
    <property type="protein sequence ID" value="MDT7842920.1"/>
    <property type="molecule type" value="Genomic_DNA"/>
</dbReference>
<reference evidence="3" key="1">
    <citation type="submission" date="2023-07" db="EMBL/GenBank/DDBJ databases">
        <title>Draft genome sequence of the endophytic actinobacterium Streptomyces justiciae WPN32, a potential antibiotic producer.</title>
        <authorList>
            <person name="Yasawong M."/>
            <person name="Pana W."/>
            <person name="Ganta P."/>
            <person name="Santapan N."/>
            <person name="Songngamsuk T."/>
            <person name="Phatcharaharikarn M."/>
            <person name="Kerdtoob S."/>
            <person name="Nantapong N."/>
        </authorList>
    </citation>
    <scope>NUCLEOTIDE SEQUENCE [LARGE SCALE GENOMIC DNA]</scope>
    <source>
        <strain evidence="3">WPN32</strain>
    </source>
</reference>
<protein>
    <submittedName>
        <fullName evidence="2">DUF6339 family protein</fullName>
    </submittedName>
</protein>
<dbReference type="Proteomes" id="UP001257948">
    <property type="component" value="Unassembled WGS sequence"/>
</dbReference>
<feature type="region of interest" description="Disordered" evidence="1">
    <location>
        <begin position="248"/>
        <end position="269"/>
    </location>
</feature>
<keyword evidence="3" id="KW-1185">Reference proteome</keyword>
<dbReference type="RefSeq" id="WP_314202553.1">
    <property type="nucleotide sequence ID" value="NZ_JAVTLL010000012.1"/>
</dbReference>
<accession>A0ABU3LUT0</accession>
<gene>
    <name evidence="2" type="ORF">RQC66_19540</name>
</gene>
<dbReference type="InterPro" id="IPR045920">
    <property type="entry name" value="DUF6339"/>
</dbReference>
<evidence type="ECO:0000313" key="3">
    <source>
        <dbReference type="Proteomes" id="UP001257948"/>
    </source>
</evidence>
<comment type="caution">
    <text evidence="2">The sequence shown here is derived from an EMBL/GenBank/DDBJ whole genome shotgun (WGS) entry which is preliminary data.</text>
</comment>
<evidence type="ECO:0000256" key="1">
    <source>
        <dbReference type="SAM" id="MobiDB-lite"/>
    </source>
</evidence>
<name>A0ABU3LUT0_9ACTN</name>
<dbReference type="Pfam" id="PF19866">
    <property type="entry name" value="DUF6339"/>
    <property type="match status" value="1"/>
</dbReference>
<organism evidence="2 3">
    <name type="scientific">Streptomyces justiciae</name>
    <dbReference type="NCBI Taxonomy" id="2780140"/>
    <lineage>
        <taxon>Bacteria</taxon>
        <taxon>Bacillati</taxon>
        <taxon>Actinomycetota</taxon>
        <taxon>Actinomycetes</taxon>
        <taxon>Kitasatosporales</taxon>
        <taxon>Streptomycetaceae</taxon>
        <taxon>Streptomyces</taxon>
    </lineage>
</organism>
<evidence type="ECO:0000313" key="2">
    <source>
        <dbReference type="EMBL" id="MDT7842920.1"/>
    </source>
</evidence>
<sequence length="294" mass="32698">MIPAPNHVPGRLALLATSDADTFLTEELLRAEEVHEGIDLAKVVEPLPEDDARWLVEPVRSLVEDAMFEFREERTRADAWLAPRLHATLRLTRREAADKRLWNHIALAVAPDYVAWRHPPTKPRTGGPARIAAERFRGPADRQCFSRLWWAAELFRNGPHYGPVEVACGNQDLIHTILRMDLIDHRPTAQAMVQLVKRGLISTGREANGLGTAINAAGATLIYDVLAQDEPRDPSRLRDWIVIAQQGSAPPVGRHGLPEGPDEDPVPEDSVNALTNYFAELFETAPVRGKKPAD</sequence>